<dbReference type="STRING" id="240159.A0A4U5UQB9"/>
<evidence type="ECO:0000256" key="1">
    <source>
        <dbReference type="ARBA" id="ARBA00004479"/>
    </source>
</evidence>
<keyword evidence="5 9" id="KW-1133">Transmembrane helix</keyword>
<name>A0A4U5UQB9_COLLU</name>
<dbReference type="InterPro" id="IPR008083">
    <property type="entry name" value="CD34"/>
</dbReference>
<feature type="compositionally biased region" description="Low complexity" evidence="8">
    <location>
        <begin position="126"/>
        <end position="150"/>
    </location>
</feature>
<evidence type="ECO:0000313" key="10">
    <source>
        <dbReference type="EMBL" id="TKS76661.1"/>
    </source>
</evidence>
<evidence type="ECO:0000256" key="3">
    <source>
        <dbReference type="ARBA" id="ARBA00022729"/>
    </source>
</evidence>
<dbReference type="PANTHER" id="PTHR16677:SF1">
    <property type="entry name" value="HEMATOPOIETIC PROGENITOR CELL ANTIGEN CD34"/>
    <property type="match status" value="1"/>
</dbReference>
<evidence type="ECO:0000256" key="8">
    <source>
        <dbReference type="SAM" id="MobiDB-lite"/>
    </source>
</evidence>
<dbReference type="GO" id="GO:0005886">
    <property type="term" value="C:plasma membrane"/>
    <property type="evidence" value="ECO:0007669"/>
    <property type="project" value="UniProtKB-ARBA"/>
</dbReference>
<dbReference type="PANTHER" id="PTHR16677">
    <property type="entry name" value="HEMATOPOIETIC PROGENITOR CELL ANTIGEN CD34"/>
    <property type="match status" value="1"/>
</dbReference>
<keyword evidence="2 9" id="KW-0812">Transmembrane</keyword>
<evidence type="ECO:0000313" key="11">
    <source>
        <dbReference type="Proteomes" id="UP000298787"/>
    </source>
</evidence>
<gene>
    <name evidence="10" type="ORF">D9C73_010751</name>
</gene>
<feature type="transmembrane region" description="Helical" evidence="9">
    <location>
        <begin position="304"/>
        <end position="324"/>
    </location>
</feature>
<evidence type="ECO:0008006" key="12">
    <source>
        <dbReference type="Google" id="ProtNLM"/>
    </source>
</evidence>
<protein>
    <recommendedName>
        <fullName evidence="12">Hematopoietic progenitor cell antigen CD34</fullName>
    </recommendedName>
</protein>
<evidence type="ECO:0000256" key="5">
    <source>
        <dbReference type="ARBA" id="ARBA00022989"/>
    </source>
</evidence>
<evidence type="ECO:0000256" key="2">
    <source>
        <dbReference type="ARBA" id="ARBA00022692"/>
    </source>
</evidence>
<comment type="subcellular location">
    <subcellularLocation>
        <location evidence="1">Membrane</location>
        <topology evidence="1">Single-pass type I membrane protein</topology>
    </subcellularLocation>
</comment>
<dbReference type="GO" id="GO:0007155">
    <property type="term" value="P:cell adhesion"/>
    <property type="evidence" value="ECO:0007669"/>
    <property type="project" value="UniProtKB-KW"/>
</dbReference>
<dbReference type="EMBL" id="CM014087">
    <property type="protein sequence ID" value="TKS76661.1"/>
    <property type="molecule type" value="Genomic_DNA"/>
</dbReference>
<dbReference type="Proteomes" id="UP000298787">
    <property type="component" value="Chromosome 10"/>
</dbReference>
<keyword evidence="7" id="KW-0325">Glycoprotein</keyword>
<proteinExistence type="predicted"/>
<keyword evidence="4" id="KW-0130">Cell adhesion</keyword>
<feature type="region of interest" description="Disordered" evidence="8">
    <location>
        <begin position="346"/>
        <end position="400"/>
    </location>
</feature>
<evidence type="ECO:0000256" key="7">
    <source>
        <dbReference type="ARBA" id="ARBA00023180"/>
    </source>
</evidence>
<organism evidence="10 11">
    <name type="scientific">Collichthys lucidus</name>
    <name type="common">Big head croaker</name>
    <name type="synonym">Sciaena lucida</name>
    <dbReference type="NCBI Taxonomy" id="240159"/>
    <lineage>
        <taxon>Eukaryota</taxon>
        <taxon>Metazoa</taxon>
        <taxon>Chordata</taxon>
        <taxon>Craniata</taxon>
        <taxon>Vertebrata</taxon>
        <taxon>Euteleostomi</taxon>
        <taxon>Actinopterygii</taxon>
        <taxon>Neopterygii</taxon>
        <taxon>Teleostei</taxon>
        <taxon>Neoteleostei</taxon>
        <taxon>Acanthomorphata</taxon>
        <taxon>Eupercaria</taxon>
        <taxon>Sciaenidae</taxon>
        <taxon>Collichthys</taxon>
    </lineage>
</organism>
<dbReference type="Pfam" id="PF06365">
    <property type="entry name" value="CD34_antigen"/>
    <property type="match status" value="1"/>
</dbReference>
<accession>A0A4U5UQB9</accession>
<keyword evidence="3" id="KW-0732">Signal</keyword>
<evidence type="ECO:0000256" key="4">
    <source>
        <dbReference type="ARBA" id="ARBA00022889"/>
    </source>
</evidence>
<dbReference type="AlphaFoldDB" id="A0A4U5UQB9"/>
<reference evidence="10 11" key="1">
    <citation type="submission" date="2019-01" db="EMBL/GenBank/DDBJ databases">
        <title>Genome Assembly of Collichthys lucidus.</title>
        <authorList>
            <person name="Cai M."/>
            <person name="Xiao S."/>
        </authorList>
    </citation>
    <scope>NUCLEOTIDE SEQUENCE [LARGE SCALE GENOMIC DNA]</scope>
    <source>
        <strain evidence="10">JT15FE1705JMU</strain>
        <tissue evidence="10">Muscle</tissue>
    </source>
</reference>
<keyword evidence="11" id="KW-1185">Reference proteome</keyword>
<evidence type="ECO:0000256" key="9">
    <source>
        <dbReference type="SAM" id="Phobius"/>
    </source>
</evidence>
<keyword evidence="6 9" id="KW-0472">Membrane</keyword>
<feature type="region of interest" description="Disordered" evidence="8">
    <location>
        <begin position="126"/>
        <end position="166"/>
    </location>
</feature>
<evidence type="ECO:0000256" key="6">
    <source>
        <dbReference type="ARBA" id="ARBA00023136"/>
    </source>
</evidence>
<sequence>MSARLSIRYGVIVVGIKALDESKVSVPRSFELPQTRECGMYSTLMNSPECLLCRIVTFHFVFLLLFPPRSHVPPARLTREDDHVENEWAVEKDGWSSGALRSVALHLDQTLESEQYEVMCQDPSATPVAADADADSSAVTDAPDSAAASVNTNAPSDSPDVGGQDAATAAAPEFTMITLLGGDAPGISGVTAAPADVGAASADVVPDVTCVGEEDISANAVKAEVTTDNCEATKSIITETPAGWCADAESCVLKIYQNGKNLAMTSDSANVDALVKTLRGEHFKDKLGVTNVDAPASSSSRPNVFVGVLVSGLLAALGIIVGYLKCQRRSDVKEVKLAEEAYPVDQENQGNTLVSVAPLNPPPETPEKPSVNGGESPEAEKTQTPPPTNGHSTKTADTEL</sequence>
<dbReference type="InterPro" id="IPR013836">
    <property type="entry name" value="CD34/Podocalyxin"/>
</dbReference>